<gene>
    <name evidence="4" type="ORF">GCM10010529_25470</name>
</gene>
<evidence type="ECO:0000256" key="2">
    <source>
        <dbReference type="SAM" id="MobiDB-lite"/>
    </source>
</evidence>
<dbReference type="PROSITE" id="PS50076">
    <property type="entry name" value="DNAJ_2"/>
    <property type="match status" value="1"/>
</dbReference>
<dbReference type="Gene3D" id="1.10.287.110">
    <property type="entry name" value="DnaJ domain"/>
    <property type="match status" value="1"/>
</dbReference>
<keyword evidence="5" id="KW-1185">Reference proteome</keyword>
<dbReference type="SUPFAM" id="SSF46565">
    <property type="entry name" value="Chaperone J-domain"/>
    <property type="match status" value="1"/>
</dbReference>
<dbReference type="Proteomes" id="UP001500236">
    <property type="component" value="Unassembled WGS sequence"/>
</dbReference>
<accession>A0ABP6M493</accession>
<organism evidence="4 5">
    <name type="scientific">Nesterenkonia aethiopica</name>
    <dbReference type="NCBI Taxonomy" id="269144"/>
    <lineage>
        <taxon>Bacteria</taxon>
        <taxon>Bacillati</taxon>
        <taxon>Actinomycetota</taxon>
        <taxon>Actinomycetes</taxon>
        <taxon>Micrococcales</taxon>
        <taxon>Micrococcaceae</taxon>
        <taxon>Nesterenkonia</taxon>
    </lineage>
</organism>
<dbReference type="InterPro" id="IPR001623">
    <property type="entry name" value="DnaJ_domain"/>
</dbReference>
<comment type="caution">
    <text evidence="4">The sequence shown here is derived from an EMBL/GenBank/DDBJ whole genome shotgun (WGS) entry which is preliminary data.</text>
</comment>
<evidence type="ECO:0000313" key="5">
    <source>
        <dbReference type="Proteomes" id="UP001500236"/>
    </source>
</evidence>
<feature type="domain" description="J" evidence="3">
    <location>
        <begin position="13"/>
        <end position="74"/>
    </location>
</feature>
<feature type="region of interest" description="Disordered" evidence="2">
    <location>
        <begin position="69"/>
        <end position="137"/>
    </location>
</feature>
<name>A0ABP6M493_9MICC</name>
<evidence type="ECO:0000259" key="3">
    <source>
        <dbReference type="PROSITE" id="PS50076"/>
    </source>
</evidence>
<dbReference type="PRINTS" id="PR00625">
    <property type="entry name" value="JDOMAIN"/>
</dbReference>
<dbReference type="EMBL" id="BAAAVT010000017">
    <property type="protein sequence ID" value="GAA3072219.1"/>
    <property type="molecule type" value="Genomic_DNA"/>
</dbReference>
<sequence>MSNQSSPGVPGADLYGVLGVPPESDLKTIRIAYRRLARDNHPDRGGSAEDFHRIQAAWEVLRSAESRAAYDRTRRDGGTGTGESTDDVDAVRYGPSGTWAAPSGRSRGSSERGAQRTASGAAHLPPEYRPALSDPRPLSLSLTSQRVHGEFRSHGLFGRSRVQRRHERTIEVLQRHVLDELPAARLFNDVHLDAPTVDRRGRRRSSGGERAEHVVVCGDRLTVVFALEVPTPAASWDGQVLRAAGRSLALPDVGAQARRLRETLTQRLLDERGHEVVLTVDHQVMLHSPDGSLLSPVVEASRGGASAPSAAGRAARAIVGQLGTSPRANVVDRHLLGVLRDQLASPDET</sequence>
<evidence type="ECO:0000256" key="1">
    <source>
        <dbReference type="ARBA" id="ARBA00023186"/>
    </source>
</evidence>
<dbReference type="PANTHER" id="PTHR43096">
    <property type="entry name" value="DNAJ HOMOLOG 1, MITOCHONDRIAL-RELATED"/>
    <property type="match status" value="1"/>
</dbReference>
<keyword evidence="1" id="KW-0143">Chaperone</keyword>
<dbReference type="SMART" id="SM00271">
    <property type="entry name" value="DnaJ"/>
    <property type="match status" value="1"/>
</dbReference>
<feature type="region of interest" description="Disordered" evidence="2">
    <location>
        <begin position="1"/>
        <end position="20"/>
    </location>
</feature>
<proteinExistence type="predicted"/>
<dbReference type="RefSeq" id="WP_344682642.1">
    <property type="nucleotide sequence ID" value="NZ_BAAAVT010000017.1"/>
</dbReference>
<dbReference type="InterPro" id="IPR036869">
    <property type="entry name" value="J_dom_sf"/>
</dbReference>
<reference evidence="5" key="1">
    <citation type="journal article" date="2019" name="Int. J. Syst. Evol. Microbiol.">
        <title>The Global Catalogue of Microorganisms (GCM) 10K type strain sequencing project: providing services to taxonomists for standard genome sequencing and annotation.</title>
        <authorList>
            <consortium name="The Broad Institute Genomics Platform"/>
            <consortium name="The Broad Institute Genome Sequencing Center for Infectious Disease"/>
            <person name="Wu L."/>
            <person name="Ma J."/>
        </authorList>
    </citation>
    <scope>NUCLEOTIDE SEQUENCE [LARGE SCALE GENOMIC DNA]</scope>
    <source>
        <strain evidence="5">JCM 14309</strain>
    </source>
</reference>
<dbReference type="CDD" id="cd06257">
    <property type="entry name" value="DnaJ"/>
    <property type="match status" value="1"/>
</dbReference>
<protein>
    <recommendedName>
        <fullName evidence="3">J domain-containing protein</fullName>
    </recommendedName>
</protein>
<dbReference type="PANTHER" id="PTHR43096:SF52">
    <property type="entry name" value="DNAJ HOMOLOG 1, MITOCHONDRIAL-RELATED"/>
    <property type="match status" value="1"/>
</dbReference>
<evidence type="ECO:0000313" key="4">
    <source>
        <dbReference type="EMBL" id="GAA3072219.1"/>
    </source>
</evidence>
<dbReference type="Pfam" id="PF00226">
    <property type="entry name" value="DnaJ"/>
    <property type="match status" value="1"/>
</dbReference>